<protein>
    <submittedName>
        <fullName evidence="1">Uncharacterized protein</fullName>
    </submittedName>
</protein>
<accession>A0AAD4RCC5</accession>
<keyword evidence="2" id="KW-1185">Reference proteome</keyword>
<proteinExistence type="predicted"/>
<sequence>MHTTQQGRHLNVNLPTSVSFSHLSAAQTPANNSNQKVCRKNSHQFDGNLYGCVPTNFNSSLGDLGGESNSLLVLPDGSQQLRRKHSIVSGHRVSFPDCADSNSNFLPNNEHSASYDNELSRHAVDPSSDSAQCGYGPVINAVQPSSKQLKKNSATQLSSVNQFTNPLNRFAKRLTSTDYIRSLKALPPYRPLKPLSPPKPFRPIPFGQPFGPQPFRPLGQPRFGANPYNFLSQLSRRSLHFLAGPYNHCVSFAFATPFVA</sequence>
<evidence type="ECO:0000313" key="1">
    <source>
        <dbReference type="EMBL" id="KAI1725897.1"/>
    </source>
</evidence>
<dbReference type="EMBL" id="JAKKPZ010000002">
    <property type="protein sequence ID" value="KAI1725897.1"/>
    <property type="molecule type" value="Genomic_DNA"/>
</dbReference>
<name>A0AAD4RCC5_9BILA</name>
<reference evidence="1" key="1">
    <citation type="submission" date="2022-01" db="EMBL/GenBank/DDBJ databases">
        <title>Genome Sequence Resource for Two Populations of Ditylenchus destructor, the Migratory Endoparasitic Phytonematode.</title>
        <authorList>
            <person name="Zhang H."/>
            <person name="Lin R."/>
            <person name="Xie B."/>
        </authorList>
    </citation>
    <scope>NUCLEOTIDE SEQUENCE</scope>
    <source>
        <strain evidence="1">BazhouSP</strain>
    </source>
</reference>
<dbReference type="Proteomes" id="UP001201812">
    <property type="component" value="Unassembled WGS sequence"/>
</dbReference>
<gene>
    <name evidence="1" type="ORF">DdX_02583</name>
</gene>
<evidence type="ECO:0000313" key="2">
    <source>
        <dbReference type="Proteomes" id="UP001201812"/>
    </source>
</evidence>
<organism evidence="1 2">
    <name type="scientific">Ditylenchus destructor</name>
    <dbReference type="NCBI Taxonomy" id="166010"/>
    <lineage>
        <taxon>Eukaryota</taxon>
        <taxon>Metazoa</taxon>
        <taxon>Ecdysozoa</taxon>
        <taxon>Nematoda</taxon>
        <taxon>Chromadorea</taxon>
        <taxon>Rhabditida</taxon>
        <taxon>Tylenchina</taxon>
        <taxon>Tylenchomorpha</taxon>
        <taxon>Sphaerularioidea</taxon>
        <taxon>Anguinidae</taxon>
        <taxon>Anguininae</taxon>
        <taxon>Ditylenchus</taxon>
    </lineage>
</organism>
<comment type="caution">
    <text evidence="1">The sequence shown here is derived from an EMBL/GenBank/DDBJ whole genome shotgun (WGS) entry which is preliminary data.</text>
</comment>
<dbReference type="AlphaFoldDB" id="A0AAD4RCC5"/>